<dbReference type="InterPro" id="IPR036875">
    <property type="entry name" value="Znf_CCHC_sf"/>
</dbReference>
<keyword evidence="3" id="KW-0812">Transmembrane</keyword>
<keyword evidence="6" id="KW-1185">Reference proteome</keyword>
<evidence type="ECO:0000256" key="1">
    <source>
        <dbReference type="PROSITE-ProRule" id="PRU00047"/>
    </source>
</evidence>
<feature type="region of interest" description="Disordered" evidence="2">
    <location>
        <begin position="2026"/>
        <end position="2071"/>
    </location>
</feature>
<keyword evidence="3" id="KW-1133">Transmembrane helix</keyword>
<feature type="region of interest" description="Disordered" evidence="2">
    <location>
        <begin position="389"/>
        <end position="430"/>
    </location>
</feature>
<proteinExistence type="predicted"/>
<feature type="region of interest" description="Disordered" evidence="2">
    <location>
        <begin position="2575"/>
        <end position="2602"/>
    </location>
</feature>
<comment type="caution">
    <text evidence="5">The sequence shown here is derived from an EMBL/GenBank/DDBJ whole genome shotgun (WGS) entry which is preliminary data.</text>
</comment>
<feature type="domain" description="CCHC-type" evidence="4">
    <location>
        <begin position="2083"/>
        <end position="2099"/>
    </location>
</feature>
<reference evidence="5" key="1">
    <citation type="submission" date="2023-10" db="EMBL/GenBank/DDBJ databases">
        <authorList>
            <person name="Chen Y."/>
            <person name="Shah S."/>
            <person name="Dougan E. K."/>
            <person name="Thang M."/>
            <person name="Chan C."/>
        </authorList>
    </citation>
    <scope>NUCLEOTIDE SEQUENCE [LARGE SCALE GENOMIC DNA]</scope>
</reference>
<gene>
    <name evidence="5" type="ORF">PCOR1329_LOCUS50921</name>
</gene>
<sequence length="2602" mass="284397">APVPCEARAPEPPASAPAWPLLVVFVAGVAVGVALSSRLRRAPGGAAAAPQAAPQATAAPEPVAPAAAQPPLALTSGPAAGPVTPSTRHGGSAAVPDLDLERINLDERRHRVLERGQAFPAAIAGDLYAFDPIGREAVAGHKRRARLQAAVLGGDEDEAMDAEEWVYADLDDPSFGTLVAADVLDGDEFVELGNRGLVRREGVARGVEKVGRARVAEWGEQRRVGAEDIRSLGVHKAADGTRHLGWTDAVGVLRESDMPEWKFEGPQVCKELAASIREGAGNPTSYHAEWIRLSGVNQNSAIAYEHKNAMDMLRMAASVDQVDISNLASFELLASRVVMLEMAVARDPRDPDFGGLGVIADGAAGTDGAARAPRFRAWVSDRQKERANILKQSKLYKEEARNERERKRGPKGPKGGDAKGKGRGAGGQGAAEVVALHDAAKDRVGRAGLVPDGLSPSRALEELFKTKDLYGQEPRHLASYDPAKLRVAKGVVEPKDARALLPPQAAQRLRRYKTCIELSAEEIEAKFASEPSPEPYWDPVLRRNKRARHELFERLLSSGILVPRRRLKGRIGLFFVKKKEGAIRLIVGARYPNACHKPPPTTHLGTAQSFAELNLAEFADVAAEMASHCVLPGAGGVPALDFHQSGADVRDGFYQFSIVELADWFGIDESFSKGSFGITKVFDPELGVDVELAKHESFYLCMGAMPMGWSWALYFCNEAVASRAAAVAAEGWSSLLRERAPAPRLAPGQPVHAVYVDNHTGLGHSAADAEQARRDFRAQCAAFGLDLHDEVPCSPYLEAHGLQFDGPGRRLRHRSARLWRFKLATVALLRRRVVAGWQLEIWLGHAVHMCGLGRPLLSILSQSYAYVAARKERSGRLWRGVRRELWLMSNLVFTCEVELDAPFNSSVYLGDSSDYGYALMETRGTGDELLEDFKWRERWRFKAAPPLPPSPHPTLGALGAAFGVRFDGDDPEQVEAFGEPRVVGRTAWEPLGARARLAQWATETARAAEAGAGPGRRRRRRTARGAAPREEVEGFEAIPAVSACWDNKRRRHTLVEGFWHWKQEHINVKEARVCLMGLRRSLRTRRGCHRRLLTLSDNLVSTVVFDRGRSSSWALNALCRRAAACQMAGCVAWRVRHIRTDRNHADEGPRRPRVPRVLVPTRLEGGAPVAPRRAGGRRLGAPRHRGAPRAAQAALELFAGTGRLSASLKRLGLRVLPGAEIKRSARYDPSRRSTQRAVLRWIRSGEVWYVHLGTACAAWSVARSTPYNTERARRLGAVSVDVALFTAEVIKECDRCGVLQLEGGLKAGAYSPALCREWAAALYSAAPPQAFGDSEPLTAERDTELEALVPRTHGAAAKLGEEKERLAAARKARVPPAARDNFLRLGTIRDSTKRLYSDALGKFKCWAKPKHYDLGSFSSTDSAMEHYFTDLYFEGSGPAEGRNVLYGYIHFETHLDRNKANLFPKASRALRGWTTRAPQRVRDPIPFGVVCLIGLYFLGKGLVGAAVCLVLQFDCYLRPDEAVSLLLSSVLPPAPRAGRRYARAWELLLGEAEHAAPTKTGVVDGTVVIGELQRSWVAEAVGLWYRAGGAAPYMFDLTLSKYEALFRQAAFDLGLADLDISPHGVRHAGASHDMYMGLATLDQIQKRGQWAHAQSVVRYSKHGATTSTDKSRGSVDALGSLGENDEQQQWQLVEQLVEQLVGRRRQQQQLVAGRPGDGRRHGVGPDRAAGRATGAARAAARRRRASGRGTCAARGASAAGRPRREARPTPAAPAQSGLPAGLAQERAAGSAATSAPPPPAPWAPTATGASVSTWRPSDTQGPAPLGGFERLDTACVVALRRWPKRTGLPAEQQAGKVSDGVPMDLQAKESFRLVLEDTEMRPGETHAQYVMRRDTQVRAARKHGLDLPESVQVQQLRNGANFSEPNAINFPSITQGREDLELIKTGLRKMDAEKKTSQIKLRVYATADSDREQEGEDTRGQDVYFEFEEDLIMDNEHAAALYEAIADQELDVEQAIAALAAVLDEKREKGGRPRRRAESRELKKAIARDRDFSDSKRAGGRQAPRPTAGGQRLCIARLKEKTRCANCGQKGHWGKECTNPFKPKSEVRDRGQKGTARAKGIMHAAASSNGDGDTFLAGGARIREICALGIRESADRPDQEIYLLEIDGEGPEGMVDTAAGQALVGESQLRDPQLKLRETGWGIPTRGADGRGSAEGVGVRCLILFRIASKDVPPFLPARWLEGLVAIVDSASDALALRHDGADREIKMNRQKSGHRAIPLLGDSRPENFQVPEAARRDWPGVGASDFRACRSNGEIRRAMIEIIRATIRRASGLRDHFPDPAPQEHFEGPAQSITAADVDFIRQWKGRCVGELIAWVRAGRWVPACEHAAYQPPRADRRTCRNDAKLSQDAGNKGELKVMFQKVAQQRSSEWQLGPETEKWAMKIGERAQAMRRDVQQAITKAKDSGNAPEWLAPFMQDTADETECDAEQVCYGIQKGVKESMREESLPLEPNDESDEELVLAKRPDGFLFRIPNLTSKTFRALQKDNGPGGRRPGSMTEITREVAKDGATWRLIDAQGGRPVGADKRGDKCGPKGRAAGWQ</sequence>
<dbReference type="Proteomes" id="UP001189429">
    <property type="component" value="Unassembled WGS sequence"/>
</dbReference>
<feature type="compositionally biased region" description="Low complexity" evidence="2">
    <location>
        <begin position="1747"/>
        <end position="1760"/>
    </location>
</feature>
<dbReference type="SUPFAM" id="SSF56349">
    <property type="entry name" value="DNA breaking-rejoining enzymes"/>
    <property type="match status" value="1"/>
</dbReference>
<organism evidence="5 6">
    <name type="scientific">Prorocentrum cordatum</name>
    <dbReference type="NCBI Taxonomy" id="2364126"/>
    <lineage>
        <taxon>Eukaryota</taxon>
        <taxon>Sar</taxon>
        <taxon>Alveolata</taxon>
        <taxon>Dinophyceae</taxon>
        <taxon>Prorocentrales</taxon>
        <taxon>Prorocentraceae</taxon>
        <taxon>Prorocentrum</taxon>
    </lineage>
</organism>
<evidence type="ECO:0000313" key="6">
    <source>
        <dbReference type="Proteomes" id="UP001189429"/>
    </source>
</evidence>
<protein>
    <recommendedName>
        <fullName evidence="4">CCHC-type domain-containing protein</fullName>
    </recommendedName>
</protein>
<feature type="region of interest" description="Disordered" evidence="2">
    <location>
        <begin position="1005"/>
        <end position="1029"/>
    </location>
</feature>
<feature type="compositionally biased region" description="Basic and acidic residues" evidence="2">
    <location>
        <begin position="2584"/>
        <end position="2593"/>
    </location>
</feature>
<keyword evidence="1" id="KW-0863">Zinc-finger</keyword>
<feature type="compositionally biased region" description="Low complexity" evidence="2">
    <location>
        <begin position="49"/>
        <end position="73"/>
    </location>
</feature>
<feature type="compositionally biased region" description="Basic and acidic residues" evidence="2">
    <location>
        <begin position="395"/>
        <end position="406"/>
    </location>
</feature>
<feature type="non-terminal residue" evidence="5">
    <location>
        <position position="1"/>
    </location>
</feature>
<feature type="region of interest" description="Disordered" evidence="2">
    <location>
        <begin position="1661"/>
        <end position="1684"/>
    </location>
</feature>
<dbReference type="Pfam" id="PF00098">
    <property type="entry name" value="zf-CCHC"/>
    <property type="match status" value="1"/>
</dbReference>
<evidence type="ECO:0000313" key="5">
    <source>
        <dbReference type="EMBL" id="CAK0862524.1"/>
    </source>
</evidence>
<evidence type="ECO:0000259" key="4">
    <source>
        <dbReference type="PROSITE" id="PS50158"/>
    </source>
</evidence>
<keyword evidence="1" id="KW-0862">Zinc</keyword>
<feature type="transmembrane region" description="Helical" evidence="3">
    <location>
        <begin position="18"/>
        <end position="35"/>
    </location>
</feature>
<dbReference type="SUPFAM" id="SSF57756">
    <property type="entry name" value="Retrovirus zinc finger-like domains"/>
    <property type="match status" value="1"/>
</dbReference>
<accession>A0ABN9UR92</accession>
<dbReference type="InterPro" id="IPR001878">
    <property type="entry name" value="Znf_CCHC"/>
</dbReference>
<keyword evidence="1" id="KW-0479">Metal-binding</keyword>
<name>A0ABN9UR92_9DINO</name>
<feature type="compositionally biased region" description="Polar residues" evidence="2">
    <location>
        <begin position="1811"/>
        <end position="1820"/>
    </location>
</feature>
<keyword evidence="3" id="KW-0472">Membrane</keyword>
<evidence type="ECO:0000256" key="3">
    <source>
        <dbReference type="SAM" id="Phobius"/>
    </source>
</evidence>
<dbReference type="InterPro" id="IPR011010">
    <property type="entry name" value="DNA_brk_join_enz"/>
</dbReference>
<feature type="region of interest" description="Disordered" evidence="2">
    <location>
        <begin position="49"/>
        <end position="95"/>
    </location>
</feature>
<dbReference type="PROSITE" id="PS50158">
    <property type="entry name" value="ZF_CCHC"/>
    <property type="match status" value="1"/>
</dbReference>
<dbReference type="SMART" id="SM00343">
    <property type="entry name" value="ZnF_C2HC"/>
    <property type="match status" value="1"/>
</dbReference>
<feature type="region of interest" description="Disordered" evidence="2">
    <location>
        <begin position="1707"/>
        <end position="1827"/>
    </location>
</feature>
<dbReference type="EMBL" id="CAUYUJ010016171">
    <property type="protein sequence ID" value="CAK0862524.1"/>
    <property type="molecule type" value="Genomic_DNA"/>
</dbReference>
<feature type="compositionally biased region" description="Basic and acidic residues" evidence="2">
    <location>
        <begin position="2026"/>
        <end position="2057"/>
    </location>
</feature>
<evidence type="ECO:0000256" key="2">
    <source>
        <dbReference type="SAM" id="MobiDB-lite"/>
    </source>
</evidence>